<dbReference type="CDD" id="cd06130">
    <property type="entry name" value="DNA_pol_III_epsilon_like"/>
    <property type="match status" value="1"/>
</dbReference>
<dbReference type="PANTHER" id="PTHR30231">
    <property type="entry name" value="DNA POLYMERASE III SUBUNIT EPSILON"/>
    <property type="match status" value="1"/>
</dbReference>
<proteinExistence type="predicted"/>
<dbReference type="Gene3D" id="3.40.50.10190">
    <property type="entry name" value="BRCT domain"/>
    <property type="match status" value="1"/>
</dbReference>
<gene>
    <name evidence="2" type="ORF">HB375_07085</name>
</gene>
<sequence>MNYLVLDLETANPDSASICQVGIVLVENGEIAGTLSRLIDPQDHFDYWNIKVHGIEPEHVAGCPTFPEVLDELSPLLHQRIIVTHGSFDRLAIARACQKHGVPAVDAYWLDNQTVVRRTWQQFAKRGYSLGNLAQHFGIEFRHHDALEDAVATAHIFRRALTESGKTASDWVSTVAARAHLRTSIVQCGTGEGPHAGKTVVFTGRLRVTRQEATRLAGERGFTVGATISPETTILCVGTERTTSDKSSKVREAERLVAGGHPLSILSEAEFWQLMSA</sequence>
<dbReference type="InterPro" id="IPR013520">
    <property type="entry name" value="Ribonucl_H"/>
</dbReference>
<name>A0ABX0VDF3_9HYPH</name>
<comment type="caution">
    <text evidence="2">The sequence shown here is derived from an EMBL/GenBank/DDBJ whole genome shotgun (WGS) entry which is preliminary data.</text>
</comment>
<accession>A0ABX0VDF3</accession>
<dbReference type="SUPFAM" id="SSF52113">
    <property type="entry name" value="BRCT domain"/>
    <property type="match status" value="1"/>
</dbReference>
<reference evidence="2 3" key="1">
    <citation type="submission" date="2020-03" db="EMBL/GenBank/DDBJ databases">
        <title>The genome sequence of Microvirga sp. c23x22.</title>
        <authorList>
            <person name="Zhang X."/>
        </authorList>
    </citation>
    <scope>NUCLEOTIDE SEQUENCE [LARGE SCALE GENOMIC DNA]</scope>
    <source>
        <strain evidence="3">c23x22</strain>
    </source>
</reference>
<keyword evidence="3" id="KW-1185">Reference proteome</keyword>
<protein>
    <submittedName>
        <fullName evidence="2">Transposase</fullName>
    </submittedName>
</protein>
<dbReference type="InterPro" id="IPR036420">
    <property type="entry name" value="BRCT_dom_sf"/>
</dbReference>
<dbReference type="Gene3D" id="3.30.420.10">
    <property type="entry name" value="Ribonuclease H-like superfamily/Ribonuclease H"/>
    <property type="match status" value="1"/>
</dbReference>
<feature type="domain" description="Exonuclease" evidence="1">
    <location>
        <begin position="2"/>
        <end position="166"/>
    </location>
</feature>
<evidence type="ECO:0000313" key="2">
    <source>
        <dbReference type="EMBL" id="NIX76381.1"/>
    </source>
</evidence>
<dbReference type="Proteomes" id="UP000707352">
    <property type="component" value="Unassembled WGS sequence"/>
</dbReference>
<organism evidence="2 3">
    <name type="scientific">Microvirga terricola</name>
    <dbReference type="NCBI Taxonomy" id="2719797"/>
    <lineage>
        <taxon>Bacteria</taxon>
        <taxon>Pseudomonadati</taxon>
        <taxon>Pseudomonadota</taxon>
        <taxon>Alphaproteobacteria</taxon>
        <taxon>Hyphomicrobiales</taxon>
        <taxon>Methylobacteriaceae</taxon>
        <taxon>Microvirga</taxon>
    </lineage>
</organism>
<dbReference type="InterPro" id="IPR012337">
    <property type="entry name" value="RNaseH-like_sf"/>
</dbReference>
<dbReference type="Pfam" id="PF00929">
    <property type="entry name" value="RNase_T"/>
    <property type="match status" value="1"/>
</dbReference>
<dbReference type="SUPFAM" id="SSF53098">
    <property type="entry name" value="Ribonuclease H-like"/>
    <property type="match status" value="1"/>
</dbReference>
<dbReference type="PANTHER" id="PTHR30231:SF42">
    <property type="entry name" value="EXONUCLEASE"/>
    <property type="match status" value="1"/>
</dbReference>
<evidence type="ECO:0000259" key="1">
    <source>
        <dbReference type="SMART" id="SM00479"/>
    </source>
</evidence>
<dbReference type="EMBL" id="JAATJS010000002">
    <property type="protein sequence ID" value="NIX76381.1"/>
    <property type="molecule type" value="Genomic_DNA"/>
</dbReference>
<dbReference type="SMART" id="SM00479">
    <property type="entry name" value="EXOIII"/>
    <property type="match status" value="1"/>
</dbReference>
<evidence type="ECO:0000313" key="3">
    <source>
        <dbReference type="Proteomes" id="UP000707352"/>
    </source>
</evidence>
<dbReference type="CDD" id="cd17748">
    <property type="entry name" value="BRCT_DNA_ligase_like"/>
    <property type="match status" value="1"/>
</dbReference>
<dbReference type="RefSeq" id="WP_167672265.1">
    <property type="nucleotide sequence ID" value="NZ_JAATJS010000002.1"/>
</dbReference>
<dbReference type="InterPro" id="IPR036397">
    <property type="entry name" value="RNaseH_sf"/>
</dbReference>